<proteinExistence type="predicted"/>
<evidence type="ECO:0000313" key="1">
    <source>
        <dbReference type="EMBL" id="KJA14761.1"/>
    </source>
</evidence>
<dbReference type="Proteomes" id="UP000054270">
    <property type="component" value="Unassembled WGS sequence"/>
</dbReference>
<dbReference type="EMBL" id="KN817666">
    <property type="protein sequence ID" value="KJA14761.1"/>
    <property type="molecule type" value="Genomic_DNA"/>
</dbReference>
<protein>
    <submittedName>
        <fullName evidence="1">Uncharacterized protein</fullName>
    </submittedName>
</protein>
<name>A0A0D2NDS5_HYPSF</name>
<organism evidence="1 2">
    <name type="scientific">Hypholoma sublateritium (strain FD-334 SS-4)</name>
    <dbReference type="NCBI Taxonomy" id="945553"/>
    <lineage>
        <taxon>Eukaryota</taxon>
        <taxon>Fungi</taxon>
        <taxon>Dikarya</taxon>
        <taxon>Basidiomycota</taxon>
        <taxon>Agaricomycotina</taxon>
        <taxon>Agaricomycetes</taxon>
        <taxon>Agaricomycetidae</taxon>
        <taxon>Agaricales</taxon>
        <taxon>Agaricineae</taxon>
        <taxon>Strophariaceae</taxon>
        <taxon>Hypholoma</taxon>
    </lineage>
</organism>
<gene>
    <name evidence="1" type="ORF">HYPSUDRAFT_48887</name>
</gene>
<dbReference type="AlphaFoldDB" id="A0A0D2NDS5"/>
<reference evidence="2" key="1">
    <citation type="submission" date="2014-04" db="EMBL/GenBank/DDBJ databases">
        <title>Evolutionary Origins and Diversification of the Mycorrhizal Mutualists.</title>
        <authorList>
            <consortium name="DOE Joint Genome Institute"/>
            <consortium name="Mycorrhizal Genomics Consortium"/>
            <person name="Kohler A."/>
            <person name="Kuo A."/>
            <person name="Nagy L.G."/>
            <person name="Floudas D."/>
            <person name="Copeland A."/>
            <person name="Barry K.W."/>
            <person name="Cichocki N."/>
            <person name="Veneault-Fourrey C."/>
            <person name="LaButti K."/>
            <person name="Lindquist E.A."/>
            <person name="Lipzen A."/>
            <person name="Lundell T."/>
            <person name="Morin E."/>
            <person name="Murat C."/>
            <person name="Riley R."/>
            <person name="Ohm R."/>
            <person name="Sun H."/>
            <person name="Tunlid A."/>
            <person name="Henrissat B."/>
            <person name="Grigoriev I.V."/>
            <person name="Hibbett D.S."/>
            <person name="Martin F."/>
        </authorList>
    </citation>
    <scope>NUCLEOTIDE SEQUENCE [LARGE SCALE GENOMIC DNA]</scope>
    <source>
        <strain evidence="2">FD-334 SS-4</strain>
    </source>
</reference>
<accession>A0A0D2NDS5</accession>
<keyword evidence="2" id="KW-1185">Reference proteome</keyword>
<evidence type="ECO:0000313" key="2">
    <source>
        <dbReference type="Proteomes" id="UP000054270"/>
    </source>
</evidence>
<sequence>MITIYILNSAIKLKMEKKLYQGSVIALERIAKQLPAHTGHLAIFSTPHGPRRSVTSRLYAKTRNGENFLGILIFTLDGRAPHFTSAEDCCGRAADLRGSYLSKLSDRLRKIGTWPGF</sequence>